<dbReference type="EMBL" id="CAAHDH010000001">
    <property type="protein sequence ID" value="VGM41176.1"/>
    <property type="molecule type" value="Genomic_DNA"/>
</dbReference>
<organism evidence="2">
    <name type="scientific">Klebsiella pneumoniae</name>
    <dbReference type="NCBI Taxonomy" id="573"/>
    <lineage>
        <taxon>Bacteria</taxon>
        <taxon>Pseudomonadati</taxon>
        <taxon>Pseudomonadota</taxon>
        <taxon>Gammaproteobacteria</taxon>
        <taxon>Enterobacterales</taxon>
        <taxon>Enterobacteriaceae</taxon>
        <taxon>Klebsiella/Raoultella group</taxon>
        <taxon>Klebsiella</taxon>
        <taxon>Klebsiella pneumoniae complex</taxon>
    </lineage>
</organism>
<feature type="transmembrane region" description="Helical" evidence="1">
    <location>
        <begin position="392"/>
        <end position="415"/>
    </location>
</feature>
<proteinExistence type="predicted"/>
<sequence>MQSYGSLQAQMANFSTVVELYRASSKPRFDGRSFSATVVLDDALTCIIKSLLNANKSNGYFEDIEIDDELFDEDNTEDIQNHIGKKVAYTFITPRNGAERFYSSLEDFLSINTLKKGVLPNSYYITDSDFYSLDDDKPSGINKIEKICSIITLLSEIAHYHDTKSESSNYRLVFVKNSDSKSTSVVLETCITDKMLQTDGINDDVLKTLLSPEDSASPHHLEKIGIFRNTIVEHTIENNLNFEMLICNWPLFLKLYNNNLSTYMSGFSFHKARKDVATAEAEFAEKISKIITELTGKILSIPVSLLASVGIIKLNSISEMSLVLAGVVLTSFLLHMVLVNQEKQLNIVTHAKDLAFKSFIKNSTSYPKELNDDIQVAIKELIKNQAKCQMTIRLFMCLTWLPSSIASAIFLSRFFI</sequence>
<reference evidence="2" key="1">
    <citation type="submission" date="2019-03" db="EMBL/GenBank/DDBJ databases">
        <authorList>
            <consortium name="Pathogen Informatics"/>
        </authorList>
    </citation>
    <scope>NUCLEOTIDE SEQUENCE</scope>
    <source>
        <strain evidence="2">5012STDY7626362</strain>
    </source>
</reference>
<evidence type="ECO:0000313" key="2">
    <source>
        <dbReference type="EMBL" id="VGM41176.1"/>
    </source>
</evidence>
<dbReference type="AlphaFoldDB" id="A0A486URT2"/>
<accession>A0A486URT2</accession>
<keyword evidence="1" id="KW-1133">Transmembrane helix</keyword>
<keyword evidence="1" id="KW-0472">Membrane</keyword>
<gene>
    <name evidence="2" type="ORF">SAMEA4873563_01578</name>
</gene>
<evidence type="ECO:0000256" key="1">
    <source>
        <dbReference type="SAM" id="Phobius"/>
    </source>
</evidence>
<keyword evidence="1" id="KW-0812">Transmembrane</keyword>
<protein>
    <submittedName>
        <fullName evidence="2">Uncharacterized protein</fullName>
    </submittedName>
</protein>
<feature type="transmembrane region" description="Helical" evidence="1">
    <location>
        <begin position="320"/>
        <end position="339"/>
    </location>
</feature>
<name>A0A486URT2_KLEPN</name>